<keyword evidence="3" id="KW-1185">Reference proteome</keyword>
<organism evidence="2 3">
    <name type="scientific">Nocardiopsis coralli</name>
    <dbReference type="NCBI Taxonomy" id="2772213"/>
    <lineage>
        <taxon>Bacteria</taxon>
        <taxon>Bacillati</taxon>
        <taxon>Actinomycetota</taxon>
        <taxon>Actinomycetes</taxon>
        <taxon>Streptosporangiales</taxon>
        <taxon>Nocardiopsidaceae</taxon>
        <taxon>Nocardiopsis</taxon>
    </lineage>
</organism>
<reference evidence="2 3" key="1">
    <citation type="submission" date="2020-09" db="EMBL/GenBank/DDBJ databases">
        <title>Diversity and distribution of actinomycetes associated with coral in the coast of Hainan.</title>
        <authorList>
            <person name="Li F."/>
        </authorList>
    </citation>
    <scope>NUCLEOTIDE SEQUENCE [LARGE SCALE GENOMIC DNA]</scope>
    <source>
        <strain evidence="2 3">HNM0947</strain>
    </source>
</reference>
<evidence type="ECO:0000313" key="2">
    <source>
        <dbReference type="EMBL" id="MBE2998597.1"/>
    </source>
</evidence>
<comment type="caution">
    <text evidence="2">The sequence shown here is derived from an EMBL/GenBank/DDBJ whole genome shotgun (WGS) entry which is preliminary data.</text>
</comment>
<protein>
    <submittedName>
        <fullName evidence="2">Uncharacterized protein</fullName>
    </submittedName>
</protein>
<sequence length="144" mass="16239">MNQRSAHTGDLRGRAAALAAFDRSDDRRGHAPLAAEHRPDPEPVRDRGPELLTHLRFDHDVFTLDVWVRAEGGMRSLSGQVVEEDPDYPRARVQVRRPDRTLGRRVALDGSFGVTDLAPGPVSLVVEYREYRHDSSIVTDWFTV</sequence>
<evidence type="ECO:0000313" key="3">
    <source>
        <dbReference type="Proteomes" id="UP000806528"/>
    </source>
</evidence>
<accession>A0ABR9P424</accession>
<evidence type="ECO:0000256" key="1">
    <source>
        <dbReference type="SAM" id="MobiDB-lite"/>
    </source>
</evidence>
<name>A0ABR9P424_9ACTN</name>
<dbReference type="Proteomes" id="UP000806528">
    <property type="component" value="Unassembled WGS sequence"/>
</dbReference>
<gene>
    <name evidence="2" type="ORF">IDM40_07755</name>
</gene>
<feature type="compositionally biased region" description="Basic and acidic residues" evidence="1">
    <location>
        <begin position="22"/>
        <end position="48"/>
    </location>
</feature>
<dbReference type="EMBL" id="JADBGI010000005">
    <property type="protein sequence ID" value="MBE2998597.1"/>
    <property type="molecule type" value="Genomic_DNA"/>
</dbReference>
<proteinExistence type="predicted"/>
<dbReference type="RefSeq" id="WP_193121234.1">
    <property type="nucleotide sequence ID" value="NZ_JADBGI010000005.1"/>
</dbReference>
<feature type="region of interest" description="Disordered" evidence="1">
    <location>
        <begin position="1"/>
        <end position="48"/>
    </location>
</feature>